<sequence length="350" mass="39300">METRTIFYKKKLFWWVCGGPSLIAAVYLFVWATPRYESTAILRVYEAGGQETSGGSAATEGLGGSMASPGAYVLTQYIASWDAFQALHPERLKEHWQNGDWPSSFGGPLTLFSSNQMRLWEYYKKHVTAQLDDISGLVTINVDGYSSDFSWTLNKDLLELARKELAESGIKSDQAEHNMLLQKIDLDKNSLSADLGKIAKLQKEAGISDLKGDYQVVLNSLAAAEKERISVDTRAAATEFLAARGQQIEALRIQLAALDKEIEHQRNDIAQKSAIYKEYGRIEAQAEQDTKLIMLDEESLLENERNAVRHAYYIDIIENPIHPTNATRPRALMWTLIILACSFAIYLIIK</sequence>
<gene>
    <name evidence="2" type="ORF">NQF64_08710</name>
</gene>
<dbReference type="PANTHER" id="PTHR32309">
    <property type="entry name" value="TYROSINE-PROTEIN KINASE"/>
    <property type="match status" value="1"/>
</dbReference>
<dbReference type="InterPro" id="IPR050445">
    <property type="entry name" value="Bact_polysacc_biosynth/exp"/>
</dbReference>
<keyword evidence="1" id="KW-0812">Transmembrane</keyword>
<protein>
    <recommendedName>
        <fullName evidence="4">Polysaccharide chain length determinant N-terminal domain-containing protein</fullName>
    </recommendedName>
</protein>
<organism evidence="2 3">
    <name type="scientific">Bombella saccharophila</name>
    <dbReference type="NCBI Taxonomy" id="2967338"/>
    <lineage>
        <taxon>Bacteria</taxon>
        <taxon>Pseudomonadati</taxon>
        <taxon>Pseudomonadota</taxon>
        <taxon>Alphaproteobacteria</taxon>
        <taxon>Acetobacterales</taxon>
        <taxon>Acetobacteraceae</taxon>
        <taxon>Bombella</taxon>
    </lineage>
</organism>
<comment type="caution">
    <text evidence="2">The sequence shown here is derived from an EMBL/GenBank/DDBJ whole genome shotgun (WGS) entry which is preliminary data.</text>
</comment>
<evidence type="ECO:0000313" key="2">
    <source>
        <dbReference type="EMBL" id="MCX5615319.1"/>
    </source>
</evidence>
<reference evidence="2 3" key="1">
    <citation type="submission" date="2022-07" db="EMBL/GenBank/DDBJ databases">
        <title>Bombella genomes.</title>
        <authorList>
            <person name="Harer L."/>
            <person name="Styblova S."/>
            <person name="Ehrmann M."/>
        </authorList>
    </citation>
    <scope>NUCLEOTIDE SEQUENCE [LARGE SCALE GENOMIC DNA]</scope>
    <source>
        <strain evidence="2 3">TMW 2.2558</strain>
    </source>
</reference>
<feature type="transmembrane region" description="Helical" evidence="1">
    <location>
        <begin position="331"/>
        <end position="349"/>
    </location>
</feature>
<name>A0ABT3WAE7_9PROT</name>
<keyword evidence="1" id="KW-0472">Membrane</keyword>
<evidence type="ECO:0000256" key="1">
    <source>
        <dbReference type="SAM" id="Phobius"/>
    </source>
</evidence>
<dbReference type="EMBL" id="JANIDW010000006">
    <property type="protein sequence ID" value="MCX5615319.1"/>
    <property type="molecule type" value="Genomic_DNA"/>
</dbReference>
<dbReference type="Proteomes" id="UP001165648">
    <property type="component" value="Unassembled WGS sequence"/>
</dbReference>
<feature type="transmembrane region" description="Helical" evidence="1">
    <location>
        <begin position="12"/>
        <end position="32"/>
    </location>
</feature>
<keyword evidence="1" id="KW-1133">Transmembrane helix</keyword>
<keyword evidence="3" id="KW-1185">Reference proteome</keyword>
<accession>A0ABT3WAE7</accession>
<evidence type="ECO:0000313" key="3">
    <source>
        <dbReference type="Proteomes" id="UP001165648"/>
    </source>
</evidence>
<dbReference type="PANTHER" id="PTHR32309:SF13">
    <property type="entry name" value="FERRIC ENTEROBACTIN TRANSPORT PROTEIN FEPE"/>
    <property type="match status" value="1"/>
</dbReference>
<proteinExistence type="predicted"/>
<evidence type="ECO:0008006" key="4">
    <source>
        <dbReference type="Google" id="ProtNLM"/>
    </source>
</evidence>
<dbReference type="RefSeq" id="WP_099027248.1">
    <property type="nucleotide sequence ID" value="NZ_JANIDW010000006.1"/>
</dbReference>